<dbReference type="PANTHER" id="PTHR42752">
    <property type="entry name" value="IMIDAZOLONEPROPIONASE"/>
    <property type="match status" value="1"/>
</dbReference>
<dbReference type="SUPFAM" id="SSF51556">
    <property type="entry name" value="Metallo-dependent hydrolases"/>
    <property type="match status" value="1"/>
</dbReference>
<reference evidence="9 10" key="1">
    <citation type="submission" date="2017-11" db="EMBL/GenBank/DDBJ databases">
        <title>Rhodohalobacter 15182 sp. nov., isolated from a salt lake.</title>
        <authorList>
            <person name="Han S."/>
        </authorList>
    </citation>
    <scope>NUCLEOTIDE SEQUENCE [LARGE SCALE GENOMIC DNA]</scope>
    <source>
        <strain evidence="9 10">15182</strain>
    </source>
</reference>
<comment type="similarity">
    <text evidence="7">Belongs to the metallo-dependent hydrolases superfamily. HutI family.</text>
</comment>
<name>A0A2N0VEI5_9BACT</name>
<dbReference type="Proteomes" id="UP000233398">
    <property type="component" value="Unassembled WGS sequence"/>
</dbReference>
<evidence type="ECO:0000256" key="3">
    <source>
        <dbReference type="ARBA" id="ARBA00022801"/>
    </source>
</evidence>
<comment type="function">
    <text evidence="7">Catalyzes the hydrolytic cleavage of the carbon-nitrogen bond in imidazolone-5-propanoate to yield N-formimidoyl-L-glutamate. It is the third step in the universal histidine degradation pathway.</text>
</comment>
<feature type="domain" description="Amidohydrolase-related" evidence="8">
    <location>
        <begin position="62"/>
        <end position="401"/>
    </location>
</feature>
<feature type="binding site" evidence="7">
    <location>
        <position position="317"/>
    </location>
    <ligand>
        <name>N-formimidoyl-L-glutamate</name>
        <dbReference type="ChEBI" id="CHEBI:58928"/>
    </ligand>
</feature>
<feature type="binding site" evidence="7">
    <location>
        <position position="71"/>
    </location>
    <ligand>
        <name>Fe(3+)</name>
        <dbReference type="ChEBI" id="CHEBI:29034"/>
    </ligand>
</feature>
<dbReference type="InterPro" id="IPR011059">
    <property type="entry name" value="Metal-dep_hydrolase_composite"/>
</dbReference>
<feature type="binding site" evidence="7">
    <location>
        <position position="244"/>
    </location>
    <ligand>
        <name>4-imidazolone-5-propanoate</name>
        <dbReference type="ChEBI" id="CHEBI:77893"/>
    </ligand>
</feature>
<feature type="binding site" evidence="7">
    <location>
        <position position="176"/>
    </location>
    <ligand>
        <name>4-imidazolone-5-propanoate</name>
        <dbReference type="ChEBI" id="CHEBI:77893"/>
    </ligand>
</feature>
<feature type="binding site" evidence="7">
    <location>
        <position position="315"/>
    </location>
    <ligand>
        <name>Fe(3+)</name>
        <dbReference type="ChEBI" id="CHEBI:29034"/>
    </ligand>
</feature>
<proteinExistence type="inferred from homology"/>
<evidence type="ECO:0000259" key="8">
    <source>
        <dbReference type="Pfam" id="PF01979"/>
    </source>
</evidence>
<evidence type="ECO:0000256" key="7">
    <source>
        <dbReference type="HAMAP-Rule" id="MF_00372"/>
    </source>
</evidence>
<feature type="binding site" evidence="7">
    <location>
        <position position="241"/>
    </location>
    <ligand>
        <name>Fe(3+)</name>
        <dbReference type="ChEBI" id="CHEBI:29034"/>
    </ligand>
</feature>
<dbReference type="GO" id="GO:0005737">
    <property type="term" value="C:cytoplasm"/>
    <property type="evidence" value="ECO:0007669"/>
    <property type="project" value="UniProtKB-SubCell"/>
</dbReference>
<comment type="subcellular location">
    <subcellularLocation>
        <location evidence="7">Cytoplasm</location>
    </subcellularLocation>
</comment>
<dbReference type="InterPro" id="IPR006680">
    <property type="entry name" value="Amidohydro-rel"/>
</dbReference>
<comment type="cofactor">
    <cofactor evidence="7">
        <name>Zn(2+)</name>
        <dbReference type="ChEBI" id="CHEBI:29105"/>
    </cofactor>
    <cofactor evidence="7">
        <name>Fe(3+)</name>
        <dbReference type="ChEBI" id="CHEBI:29034"/>
    </cofactor>
    <text evidence="7">Binds 1 zinc or iron ion per subunit.</text>
</comment>
<dbReference type="Gene3D" id="2.30.40.10">
    <property type="entry name" value="Urease, subunit C, domain 1"/>
    <property type="match status" value="1"/>
</dbReference>
<dbReference type="InterPro" id="IPR005920">
    <property type="entry name" value="HutI"/>
</dbReference>
<evidence type="ECO:0000256" key="2">
    <source>
        <dbReference type="ARBA" id="ARBA00022723"/>
    </source>
</evidence>
<dbReference type="RefSeq" id="WP_101074294.1">
    <property type="nucleotide sequence ID" value="NZ_PISP01000006.1"/>
</dbReference>
<dbReference type="GO" id="GO:0005506">
    <property type="term" value="F:iron ion binding"/>
    <property type="evidence" value="ECO:0007669"/>
    <property type="project" value="UniProtKB-UniRule"/>
</dbReference>
<evidence type="ECO:0000313" key="9">
    <source>
        <dbReference type="EMBL" id="PKD42597.1"/>
    </source>
</evidence>
<feature type="binding site" evidence="7">
    <location>
        <position position="71"/>
    </location>
    <ligand>
        <name>Zn(2+)</name>
        <dbReference type="ChEBI" id="CHEBI:29105"/>
    </ligand>
</feature>
<evidence type="ECO:0000256" key="6">
    <source>
        <dbReference type="ARBA" id="ARBA00023004"/>
    </source>
</evidence>
<dbReference type="GO" id="GO:0019557">
    <property type="term" value="P:L-histidine catabolic process to glutamate and formate"/>
    <property type="evidence" value="ECO:0007669"/>
    <property type="project" value="UniProtKB-UniPathway"/>
</dbReference>
<keyword evidence="6 7" id="KW-0408">Iron</keyword>
<evidence type="ECO:0000256" key="4">
    <source>
        <dbReference type="ARBA" id="ARBA00022808"/>
    </source>
</evidence>
<feature type="binding site" evidence="7">
    <location>
        <position position="319"/>
    </location>
    <ligand>
        <name>N-formimidoyl-L-glutamate</name>
        <dbReference type="ChEBI" id="CHEBI:58928"/>
    </ligand>
</feature>
<comment type="catalytic activity">
    <reaction evidence="7">
        <text>4-imidazolone-5-propanoate + H2O = N-formimidoyl-L-glutamate</text>
        <dbReference type="Rhea" id="RHEA:23660"/>
        <dbReference type="ChEBI" id="CHEBI:15377"/>
        <dbReference type="ChEBI" id="CHEBI:58928"/>
        <dbReference type="ChEBI" id="CHEBI:77893"/>
        <dbReference type="EC" id="3.5.2.7"/>
    </reaction>
</comment>
<dbReference type="GO" id="GO:0019556">
    <property type="term" value="P:L-histidine catabolic process to glutamate and formamide"/>
    <property type="evidence" value="ECO:0007669"/>
    <property type="project" value="UniProtKB-UniRule"/>
</dbReference>
<keyword evidence="4 7" id="KW-0369">Histidine metabolism</keyword>
<dbReference type="GO" id="GO:0050480">
    <property type="term" value="F:imidazolonepropionase activity"/>
    <property type="evidence" value="ECO:0007669"/>
    <property type="project" value="UniProtKB-UniRule"/>
</dbReference>
<evidence type="ECO:0000256" key="5">
    <source>
        <dbReference type="ARBA" id="ARBA00022833"/>
    </source>
</evidence>
<feature type="binding site" evidence="7">
    <location>
        <position position="80"/>
    </location>
    <ligand>
        <name>4-imidazolone-5-propanoate</name>
        <dbReference type="ChEBI" id="CHEBI:77893"/>
    </ligand>
</feature>
<feature type="binding site" evidence="7">
    <location>
        <position position="73"/>
    </location>
    <ligand>
        <name>Fe(3+)</name>
        <dbReference type="ChEBI" id="CHEBI:29034"/>
    </ligand>
</feature>
<organism evidence="9 10">
    <name type="scientific">Rhodohalobacter barkolensis</name>
    <dbReference type="NCBI Taxonomy" id="2053187"/>
    <lineage>
        <taxon>Bacteria</taxon>
        <taxon>Pseudomonadati</taxon>
        <taxon>Balneolota</taxon>
        <taxon>Balneolia</taxon>
        <taxon>Balneolales</taxon>
        <taxon>Balneolaceae</taxon>
        <taxon>Rhodohalobacter</taxon>
    </lineage>
</organism>
<feature type="binding site" evidence="7">
    <location>
        <position position="241"/>
    </location>
    <ligand>
        <name>Zn(2+)</name>
        <dbReference type="ChEBI" id="CHEBI:29105"/>
    </ligand>
</feature>
<keyword evidence="5 7" id="KW-0862">Zinc</keyword>
<evidence type="ECO:0000313" key="10">
    <source>
        <dbReference type="Proteomes" id="UP000233398"/>
    </source>
</evidence>
<dbReference type="AlphaFoldDB" id="A0A2N0VEI5"/>
<keyword evidence="10" id="KW-1185">Reference proteome</keyword>
<feature type="binding site" evidence="7">
    <location>
        <position position="315"/>
    </location>
    <ligand>
        <name>Zn(2+)</name>
        <dbReference type="ChEBI" id="CHEBI:29105"/>
    </ligand>
</feature>
<comment type="caution">
    <text evidence="9">The sequence shown here is derived from an EMBL/GenBank/DDBJ whole genome shotgun (WGS) entry which is preliminary data.</text>
</comment>
<dbReference type="OrthoDB" id="9776455at2"/>
<dbReference type="UniPathway" id="UPA00379">
    <property type="reaction ID" value="UER00551"/>
</dbReference>
<dbReference type="SUPFAM" id="SSF51338">
    <property type="entry name" value="Composite domain of metallo-dependent hydrolases"/>
    <property type="match status" value="1"/>
</dbReference>
<protein>
    <recommendedName>
        <fullName evidence="1 7">Imidazolonepropionase</fullName>
        <ecNumber evidence="1 7">3.5.2.7</ecNumber>
    </recommendedName>
    <alternativeName>
        <fullName evidence="7">Imidazolone-5-propionate hydrolase</fullName>
    </alternativeName>
</protein>
<dbReference type="PANTHER" id="PTHR42752:SF1">
    <property type="entry name" value="IMIDAZOLONEPROPIONASE-RELATED"/>
    <property type="match status" value="1"/>
</dbReference>
<feature type="binding site" evidence="7">
    <location>
        <position position="143"/>
    </location>
    <ligand>
        <name>4-imidazolone-5-propanoate</name>
        <dbReference type="ChEBI" id="CHEBI:77893"/>
    </ligand>
</feature>
<keyword evidence="7" id="KW-0963">Cytoplasm</keyword>
<dbReference type="HAMAP" id="MF_00372">
    <property type="entry name" value="HutI"/>
    <property type="match status" value="1"/>
</dbReference>
<feature type="binding site" evidence="7">
    <location>
        <position position="320"/>
    </location>
    <ligand>
        <name>4-imidazolone-5-propanoate</name>
        <dbReference type="ChEBI" id="CHEBI:77893"/>
    </ligand>
</feature>
<dbReference type="FunFam" id="3.20.20.140:FF:000007">
    <property type="entry name" value="Imidazolonepropionase"/>
    <property type="match status" value="1"/>
</dbReference>
<dbReference type="InterPro" id="IPR032466">
    <property type="entry name" value="Metal_Hydrolase"/>
</dbReference>
<comment type="pathway">
    <text evidence="7">Amino-acid degradation; L-histidine degradation into L-glutamate; N-formimidoyl-L-glutamate from L-histidine: step 3/3.</text>
</comment>
<keyword evidence="3 7" id="KW-0378">Hydrolase</keyword>
<keyword evidence="2 7" id="KW-0479">Metal-binding</keyword>
<sequence length="404" mass="44253">MPVLKNISTLYTCIDDGGQAEIHPIKNGVIVWIGETIEWVGRESELPEKYQSEKSFDAGGKMVIPGLVDCHTHLCFGGWRADEFEMRIQGRSYLDIAKAGGGILSTVKATREASEDELYEKAAGLLKEIQKQGVTAIECKSGYGLSLEDELKQLRVYKRLSEETVVHMVSTFLGAHTIPPEFKENRKGYIDLVINKMIPAVAQENLAEFCDIFVEESAFTIDEARTIFEAGKKHGLTPKLHADQLSSGGGAELAAEVGAASADHLEQISDEGIKQMAEKHVVGVTLPLASLYTQQPYLNCRNLVDSGVEVAVATDFNPGSAPTFDLPLAMMLTCNHGRLTPAEVLKGATIYASKAINRGEQFGSIETGKSADFLVIDADNVNEWMYHYKGSRMEFGFLKGKQIN</sequence>
<dbReference type="EMBL" id="PISP01000006">
    <property type="protein sequence ID" value="PKD42597.1"/>
    <property type="molecule type" value="Genomic_DNA"/>
</dbReference>
<dbReference type="Pfam" id="PF01979">
    <property type="entry name" value="Amidohydro_1"/>
    <property type="match status" value="1"/>
</dbReference>
<dbReference type="EC" id="3.5.2.7" evidence="1 7"/>
<dbReference type="GO" id="GO:0008270">
    <property type="term" value="F:zinc ion binding"/>
    <property type="evidence" value="ECO:0007669"/>
    <property type="project" value="UniProtKB-UniRule"/>
</dbReference>
<accession>A0A2N0VEI5</accession>
<feature type="binding site" evidence="7">
    <location>
        <position position="143"/>
    </location>
    <ligand>
        <name>N-formimidoyl-L-glutamate</name>
        <dbReference type="ChEBI" id="CHEBI:58928"/>
    </ligand>
</feature>
<evidence type="ECO:0000256" key="1">
    <source>
        <dbReference type="ARBA" id="ARBA00012864"/>
    </source>
</evidence>
<dbReference type="CDD" id="cd01296">
    <property type="entry name" value="Imidazolone-5PH"/>
    <property type="match status" value="1"/>
</dbReference>
<feature type="binding site" evidence="7">
    <location>
        <position position="73"/>
    </location>
    <ligand>
        <name>Zn(2+)</name>
        <dbReference type="ChEBI" id="CHEBI:29105"/>
    </ligand>
</feature>
<gene>
    <name evidence="7" type="primary">hutI</name>
    <name evidence="9" type="ORF">CWD77_14395</name>
</gene>
<dbReference type="NCBIfam" id="TIGR01224">
    <property type="entry name" value="hutI"/>
    <property type="match status" value="1"/>
</dbReference>
<dbReference type="Gene3D" id="3.20.20.140">
    <property type="entry name" value="Metal-dependent hydrolases"/>
    <property type="match status" value="1"/>
</dbReference>